<dbReference type="InterPro" id="IPR028994">
    <property type="entry name" value="Integrin_alpha_N"/>
</dbReference>
<dbReference type="PANTHER" id="PTHR16026">
    <property type="entry name" value="CARTILAGE ACIDIC PROTEIN 1"/>
    <property type="match status" value="1"/>
</dbReference>
<dbReference type="EMBL" id="SMUW01000033">
    <property type="protein sequence ID" value="TDK44951.1"/>
    <property type="molecule type" value="Genomic_DNA"/>
</dbReference>
<evidence type="ECO:0000313" key="3">
    <source>
        <dbReference type="EMBL" id="TDK44951.1"/>
    </source>
</evidence>
<keyword evidence="1" id="KW-0732">Signal</keyword>
<dbReference type="Pfam" id="PF13517">
    <property type="entry name" value="FG-GAP_3"/>
    <property type="match status" value="4"/>
</dbReference>
<protein>
    <recommendedName>
        <fullName evidence="2">ASPIC/UnbV domain-containing protein</fullName>
    </recommendedName>
</protein>
<feature type="domain" description="ASPIC/UnbV" evidence="2">
    <location>
        <begin position="524"/>
        <end position="588"/>
    </location>
</feature>
<organism evidence="3 4">
    <name type="scientific">Algoriphagus formosus</name>
    <dbReference type="NCBI Taxonomy" id="2007308"/>
    <lineage>
        <taxon>Bacteria</taxon>
        <taxon>Pseudomonadati</taxon>
        <taxon>Bacteroidota</taxon>
        <taxon>Cytophagia</taxon>
        <taxon>Cytophagales</taxon>
        <taxon>Cyclobacteriaceae</taxon>
        <taxon>Algoriphagus</taxon>
    </lineage>
</organism>
<name>A0A4R5V0A4_9BACT</name>
<reference evidence="3 4" key="1">
    <citation type="submission" date="2019-03" db="EMBL/GenBank/DDBJ databases">
        <title>Algoriphagus aquimaris sp. nov., isolated form marine sediment in Pohang, Korea.</title>
        <authorList>
            <person name="Kim J."/>
            <person name="Yoon S.-H."/>
            <person name="Lee S.-S."/>
        </authorList>
    </citation>
    <scope>NUCLEOTIDE SEQUENCE [LARGE SCALE GENOMIC DNA]</scope>
    <source>
        <strain evidence="3 4">F21</strain>
    </source>
</reference>
<comment type="caution">
    <text evidence="3">The sequence shown here is derived from an EMBL/GenBank/DDBJ whole genome shotgun (WGS) entry which is preliminary data.</text>
</comment>
<evidence type="ECO:0000259" key="2">
    <source>
        <dbReference type="Pfam" id="PF07593"/>
    </source>
</evidence>
<accession>A0A4R5V0A4</accession>
<dbReference type="InterPro" id="IPR027039">
    <property type="entry name" value="Crtac1"/>
</dbReference>
<dbReference type="AlphaFoldDB" id="A0A4R5V0A4"/>
<evidence type="ECO:0000313" key="4">
    <source>
        <dbReference type="Proteomes" id="UP000295438"/>
    </source>
</evidence>
<sequence>MRSRIKSRLIFGILGLSLSFYSCEKKKKEQSLFELIPAEKSGVVFENSLQSTDSLNILEYLYFYNGGGVAAGDINNDGLVDLFFTGNQVPNKLYLNKGNFQFEDISESSGVQSVKGWSNGVIFGDVNGDGFLDIYISQVGDYKGIQGHNRLLINQGDLTFEEKSEQYGVNFKGFGTHAAFLDFDRDGDLDLYLLNHGVKSPEVFAQSENRYKPDEGGDKLLKNLSVEGEDRFVDITESAGIYSSILGFGLGVAVEDFNRDGWPDLYVSNDFTENDYLYLNQQDGTFEESLESLIANTSRYSMGNDAADLNGDGKPDIITTDMLPEDPEIWMKSVGEDKVEVYSIKKQFNYGDQYVRNHLQLNQGKKGFSEIALYAGTFASDWSWSPLIFDMDNDGLMDIHITNGIVKRPNDLDFIQYSQDADPNMTFSELRKRQIDMLPSVKLPNYAFQNLGNLKFEQAQSSWGLDQESYSNGSTYADLDNDGDLDLIINNLDQQAFIYQNQSERLNRNFVQISLSSSSKNPFGIGAEVQVFAGKRVFRQFLSTSRGFQSGTSTILTFGLGEIDAIDSVQVNWPEGEQETFKNIPINTLQNLQKGNGELRESKLRVEEEILSDSPFNWIHQEKNSIKESDREYLIPRSYAISGPAIAVADVNGDGLEDVYLGGAKDQAGELHLQQADRSFEKIENPTFNQLARAEDIVATFADLNGDGALDLYVASGGNELEQGNLFLFDRVFLGNGAGQFTFFPNALPPIGENTAAIAPSDVNGDGALDLFIGASNVAGDYGASPKSYLLINNGKGQFRDQTEEWFGEDIDFGMVNTVKWSDLDQDGTDELLLSGEWQGVRVFKKSGSKFEEIFPKGLENSAGWINELQLADINGDGLPDILTGNLGLNSKLKASPEKPIYLYHHDFDENGQADPLIFHFMGENLVPFATRDDLIKQIPGIKRKHPSYQEYAQIKSPEDLFPKSTLDQVTPKKVVEFRSGAYLQNSDGSFTFQPFPWEAQLSPILAIHWDKDTKTLILGGNFSGYRVDLGKAAASSLSAWKWDEGQWKKGQLDESLPLHAEVRALFAIKKQVFALTHDSPIYPLGQIQE</sequence>
<dbReference type="PROSITE" id="PS51257">
    <property type="entry name" value="PROKAR_LIPOPROTEIN"/>
    <property type="match status" value="1"/>
</dbReference>
<dbReference type="Gene3D" id="2.130.10.130">
    <property type="entry name" value="Integrin alpha, N-terminal"/>
    <property type="match status" value="4"/>
</dbReference>
<evidence type="ECO:0000256" key="1">
    <source>
        <dbReference type="ARBA" id="ARBA00022729"/>
    </source>
</evidence>
<dbReference type="InterPro" id="IPR013517">
    <property type="entry name" value="FG-GAP"/>
</dbReference>
<dbReference type="PANTHER" id="PTHR16026:SF0">
    <property type="entry name" value="CARTILAGE ACIDIC PROTEIN 1"/>
    <property type="match status" value="1"/>
</dbReference>
<dbReference type="SUPFAM" id="SSF69318">
    <property type="entry name" value="Integrin alpha N-terminal domain"/>
    <property type="match status" value="2"/>
</dbReference>
<keyword evidence="4" id="KW-1185">Reference proteome</keyword>
<dbReference type="Proteomes" id="UP000295438">
    <property type="component" value="Unassembled WGS sequence"/>
</dbReference>
<dbReference type="Pfam" id="PF07593">
    <property type="entry name" value="UnbV_ASPIC"/>
    <property type="match status" value="1"/>
</dbReference>
<dbReference type="InterPro" id="IPR011519">
    <property type="entry name" value="UnbV_ASPIC"/>
</dbReference>
<proteinExistence type="predicted"/>
<gene>
    <name evidence="3" type="ORF">E1898_08835</name>
</gene>